<protein>
    <submittedName>
        <fullName evidence="1">Uncharacterized protein</fullName>
    </submittedName>
</protein>
<dbReference type="KEGG" id="ang:An14g06510"/>
<dbReference type="AlphaFoldDB" id="A0AAJ8BZX4"/>
<reference evidence="1" key="2">
    <citation type="submission" date="2025-08" db="UniProtKB">
        <authorList>
            <consortium name="RefSeq"/>
        </authorList>
    </citation>
    <scope>IDENTIFICATION</scope>
</reference>
<sequence length="306" mass="34029">MGFDMQQQIYRAYRMGLDSCNTQTLQADNSCPGHLHAIKHTPLAIKQGMLLCHVCGVVKHTRFSNILARLSGNQCIRNRKGYAPVTSPSLRPLPPILPCVRTESTLSVDNSIINSHPRTALFIPRAQSIPEPLELEERQLNSGEAEFPQIVSRSIRKVTPVTAGWKLTTLDFLIQNRMADGSVMRKSEIVHYPPARPRYSVSGSSSYLCPALALGLWAIDPSRLAVRPPFQSDSPPALRSTYHIFLRDLQGHPHTSEFSRCTKISGLTAAAQTGESDFSTFSPPYPDCIPSLRAIPRDCYCLLWYA</sequence>
<name>A0AAJ8BZX4_ASPNG</name>
<gene>
    <name evidence="1" type="ORF">An14g06510</name>
</gene>
<proteinExistence type="predicted"/>
<accession>A0AAJ8BZX4</accession>
<reference evidence="1" key="1">
    <citation type="submission" date="2025-02" db="EMBL/GenBank/DDBJ databases">
        <authorList>
            <consortium name="NCBI Genome Project"/>
        </authorList>
    </citation>
    <scope>NUCLEOTIDE SEQUENCE</scope>
</reference>
<organism evidence="1">
    <name type="scientific">Aspergillus niger</name>
    <dbReference type="NCBI Taxonomy" id="5061"/>
    <lineage>
        <taxon>Eukaryota</taxon>
        <taxon>Fungi</taxon>
        <taxon>Dikarya</taxon>
        <taxon>Ascomycota</taxon>
        <taxon>Pezizomycotina</taxon>
        <taxon>Eurotiomycetes</taxon>
        <taxon>Eurotiomycetidae</taxon>
        <taxon>Eurotiales</taxon>
        <taxon>Aspergillaceae</taxon>
        <taxon>Aspergillus</taxon>
        <taxon>Aspergillus subgen. Circumdati</taxon>
    </lineage>
</organism>
<dbReference type="RefSeq" id="XP_059606467.1">
    <property type="nucleotide sequence ID" value="XM_059744363.1"/>
</dbReference>
<evidence type="ECO:0000313" key="1">
    <source>
        <dbReference type="RefSeq" id="XP_059606467.1"/>
    </source>
</evidence>
<dbReference type="VEuPathDB" id="FungiDB:An14g06510"/>
<dbReference type="GeneID" id="84593057"/>